<evidence type="ECO:0000313" key="1">
    <source>
        <dbReference type="EMBL" id="CAL4230374.1"/>
    </source>
</evidence>
<name>A0AAV2SNF8_MEGNR</name>
<keyword evidence="2" id="KW-1185">Reference proteome</keyword>
<reference evidence="1 2" key="1">
    <citation type="submission" date="2024-05" db="EMBL/GenBank/DDBJ databases">
        <authorList>
            <person name="Wallberg A."/>
        </authorList>
    </citation>
    <scope>NUCLEOTIDE SEQUENCE [LARGE SCALE GENOMIC DNA]</scope>
</reference>
<gene>
    <name evidence="1" type="ORF">MNOR_LOCUS39740</name>
</gene>
<dbReference type="AlphaFoldDB" id="A0AAV2SNF8"/>
<dbReference type="EMBL" id="CAXKWB010108048">
    <property type="protein sequence ID" value="CAL4230374.1"/>
    <property type="molecule type" value="Genomic_DNA"/>
</dbReference>
<comment type="caution">
    <text evidence="1">The sequence shown here is derived from an EMBL/GenBank/DDBJ whole genome shotgun (WGS) entry which is preliminary data.</text>
</comment>
<evidence type="ECO:0000313" key="2">
    <source>
        <dbReference type="Proteomes" id="UP001497623"/>
    </source>
</evidence>
<sequence>MIFYDVINHLILAAELGPKMSINEWTQPAKTILEPPGEFLANWVMIDNIFFREPLLEQIIDIGEGSRVCIAFLNRDDNHCLQHVHDGFGNYIKKLWFLKGIYKIHNHGI</sequence>
<protein>
    <submittedName>
        <fullName evidence="1">Uncharacterized protein</fullName>
    </submittedName>
</protein>
<accession>A0AAV2SNF8</accession>
<organism evidence="1 2">
    <name type="scientific">Meganyctiphanes norvegica</name>
    <name type="common">Northern krill</name>
    <name type="synonym">Thysanopoda norvegica</name>
    <dbReference type="NCBI Taxonomy" id="48144"/>
    <lineage>
        <taxon>Eukaryota</taxon>
        <taxon>Metazoa</taxon>
        <taxon>Ecdysozoa</taxon>
        <taxon>Arthropoda</taxon>
        <taxon>Crustacea</taxon>
        <taxon>Multicrustacea</taxon>
        <taxon>Malacostraca</taxon>
        <taxon>Eumalacostraca</taxon>
        <taxon>Eucarida</taxon>
        <taxon>Euphausiacea</taxon>
        <taxon>Euphausiidae</taxon>
        <taxon>Meganyctiphanes</taxon>
    </lineage>
</organism>
<proteinExistence type="predicted"/>
<dbReference type="Proteomes" id="UP001497623">
    <property type="component" value="Unassembled WGS sequence"/>
</dbReference>